<dbReference type="EMBL" id="AP023213">
    <property type="protein sequence ID" value="BCO11447.1"/>
    <property type="molecule type" value="Genomic_DNA"/>
</dbReference>
<evidence type="ECO:0000313" key="1">
    <source>
        <dbReference type="EMBL" id="BCO11447.1"/>
    </source>
</evidence>
<name>A0A7R7FSI2_9BACT</name>
<reference evidence="1 2" key="1">
    <citation type="submission" date="2020-06" db="EMBL/GenBank/DDBJ databases">
        <title>Interaction of electrochemicaly active bacteria, Geobacter bremensis R4 on different carbon anode.</title>
        <authorList>
            <person name="Meng L."/>
            <person name="Yoshida N."/>
        </authorList>
    </citation>
    <scope>NUCLEOTIDE SEQUENCE [LARGE SCALE GENOMIC DNA]</scope>
    <source>
        <strain evidence="1 2">R4</strain>
    </source>
</reference>
<sequence length="50" mass="5530">MGYFEITAFLTTLTATFAYINYRYLKLPDDGGAHAAEPALFTAARLFHAS</sequence>
<protein>
    <submittedName>
        <fullName evidence="1">Uncharacterized protein</fullName>
    </submittedName>
</protein>
<evidence type="ECO:0000313" key="2">
    <source>
        <dbReference type="Proteomes" id="UP000515472"/>
    </source>
</evidence>
<keyword evidence="2" id="KW-1185">Reference proteome</keyword>
<gene>
    <name evidence="1" type="ORF">GEOBRER4_n2578</name>
</gene>
<proteinExistence type="predicted"/>
<dbReference type="AlphaFoldDB" id="A0A7R7FSI2"/>
<dbReference type="Proteomes" id="UP000515472">
    <property type="component" value="Chromosome"/>
</dbReference>
<organism evidence="1 2">
    <name type="scientific">Citrifermentans bremense</name>
    <dbReference type="NCBI Taxonomy" id="60035"/>
    <lineage>
        <taxon>Bacteria</taxon>
        <taxon>Pseudomonadati</taxon>
        <taxon>Thermodesulfobacteriota</taxon>
        <taxon>Desulfuromonadia</taxon>
        <taxon>Geobacterales</taxon>
        <taxon>Geobacteraceae</taxon>
        <taxon>Citrifermentans</taxon>
    </lineage>
</organism>
<accession>A0A7R7FSI2</accession>